<feature type="non-terminal residue" evidence="1">
    <location>
        <position position="1"/>
    </location>
</feature>
<dbReference type="Proteomes" id="UP001233999">
    <property type="component" value="Unassembled WGS sequence"/>
</dbReference>
<reference evidence="1" key="1">
    <citation type="journal article" date="2023" name="IScience">
        <title>Live-bearing cockroach genome reveals convergent evolutionary mechanisms linked to viviparity in insects and beyond.</title>
        <authorList>
            <person name="Fouks B."/>
            <person name="Harrison M.C."/>
            <person name="Mikhailova A.A."/>
            <person name="Marchal E."/>
            <person name="English S."/>
            <person name="Carruthers M."/>
            <person name="Jennings E.C."/>
            <person name="Chiamaka E.L."/>
            <person name="Frigard R.A."/>
            <person name="Pippel M."/>
            <person name="Attardo G.M."/>
            <person name="Benoit J.B."/>
            <person name="Bornberg-Bauer E."/>
            <person name="Tobe S.S."/>
        </authorList>
    </citation>
    <scope>NUCLEOTIDE SEQUENCE</scope>
    <source>
        <strain evidence="1">Stay&amp;Tobe</strain>
    </source>
</reference>
<comment type="caution">
    <text evidence="1">The sequence shown here is derived from an EMBL/GenBank/DDBJ whole genome shotgun (WGS) entry which is preliminary data.</text>
</comment>
<gene>
    <name evidence="1" type="ORF">L9F63_004014</name>
</gene>
<dbReference type="AlphaFoldDB" id="A0AAD8E871"/>
<dbReference type="EMBL" id="JASPKZ010008346">
    <property type="protein sequence ID" value="KAJ9580334.1"/>
    <property type="molecule type" value="Genomic_DNA"/>
</dbReference>
<proteinExistence type="predicted"/>
<evidence type="ECO:0000313" key="1">
    <source>
        <dbReference type="EMBL" id="KAJ9580334.1"/>
    </source>
</evidence>
<accession>A0AAD8E871</accession>
<keyword evidence="2" id="KW-1185">Reference proteome</keyword>
<organism evidence="1 2">
    <name type="scientific">Diploptera punctata</name>
    <name type="common">Pacific beetle cockroach</name>
    <dbReference type="NCBI Taxonomy" id="6984"/>
    <lineage>
        <taxon>Eukaryota</taxon>
        <taxon>Metazoa</taxon>
        <taxon>Ecdysozoa</taxon>
        <taxon>Arthropoda</taxon>
        <taxon>Hexapoda</taxon>
        <taxon>Insecta</taxon>
        <taxon>Pterygota</taxon>
        <taxon>Neoptera</taxon>
        <taxon>Polyneoptera</taxon>
        <taxon>Dictyoptera</taxon>
        <taxon>Blattodea</taxon>
        <taxon>Blaberoidea</taxon>
        <taxon>Blaberidae</taxon>
        <taxon>Diplopterinae</taxon>
        <taxon>Diploptera</taxon>
    </lineage>
</organism>
<evidence type="ECO:0000313" key="2">
    <source>
        <dbReference type="Proteomes" id="UP001233999"/>
    </source>
</evidence>
<name>A0AAD8E871_DIPPU</name>
<feature type="non-terminal residue" evidence="1">
    <location>
        <position position="57"/>
    </location>
</feature>
<protein>
    <submittedName>
        <fullName evidence="1">Uncharacterized protein</fullName>
    </submittedName>
</protein>
<sequence length="57" mass="6693">YYTILYNINLYKVSITCLTMYRLRLCESLKLIYNQPVPLFCKGCANIEAKLSWIHCG</sequence>
<reference evidence="1" key="2">
    <citation type="submission" date="2023-05" db="EMBL/GenBank/DDBJ databases">
        <authorList>
            <person name="Fouks B."/>
        </authorList>
    </citation>
    <scope>NUCLEOTIDE SEQUENCE</scope>
    <source>
        <strain evidence="1">Stay&amp;Tobe</strain>
        <tissue evidence="1">Testes</tissue>
    </source>
</reference>